<dbReference type="SUPFAM" id="SSF69572">
    <property type="entry name" value="Activating enzymes of the ubiquitin-like proteins"/>
    <property type="match status" value="1"/>
</dbReference>
<evidence type="ECO:0000259" key="1">
    <source>
        <dbReference type="Pfam" id="PF00899"/>
    </source>
</evidence>
<protein>
    <submittedName>
        <fullName evidence="2">ThiF family adenylyltransferase</fullName>
    </submittedName>
</protein>
<evidence type="ECO:0000313" key="3">
    <source>
        <dbReference type="Proteomes" id="UP001176429"/>
    </source>
</evidence>
<dbReference type="InterPro" id="IPR035985">
    <property type="entry name" value="Ubiquitin-activating_enz"/>
</dbReference>
<comment type="caution">
    <text evidence="2">The sequence shown here is derived from an EMBL/GenBank/DDBJ whole genome shotgun (WGS) entry which is preliminary data.</text>
</comment>
<dbReference type="Gene3D" id="3.40.140.10">
    <property type="entry name" value="Cytidine Deaminase, domain 2"/>
    <property type="match status" value="1"/>
</dbReference>
<proteinExistence type="predicted"/>
<accession>A0ABT9B7H8</accession>
<dbReference type="Pfam" id="PF00899">
    <property type="entry name" value="ThiF"/>
    <property type="match status" value="1"/>
</dbReference>
<gene>
    <name evidence="2" type="ORF">Q5H93_05775</name>
</gene>
<reference evidence="2" key="1">
    <citation type="submission" date="2023-07" db="EMBL/GenBank/DDBJ databases">
        <authorList>
            <person name="Kim M.K."/>
        </authorList>
    </citation>
    <scope>NUCLEOTIDE SEQUENCE</scope>
    <source>
        <strain evidence="2">ASUV-10-1</strain>
    </source>
</reference>
<dbReference type="PANTHER" id="PTHR43267">
    <property type="entry name" value="TRNA THREONYLCARBAMOYLADENOSINE DEHYDRATASE"/>
    <property type="match status" value="1"/>
</dbReference>
<sequence length="477" mass="52902">MKTYKLRINGRHYAQLREHLFPGDGNEAIAFALCGRYQQGEEEIYSVHHVELYPHEKCLIRRPDRVMWSPPDLVPLFERCRHERLFLLKVHCHPGHWPWFSEVDDESDWQLAETLTGWTGRQEPLLSAIMLADGHVFGRAVGEGGQFTDIDYTLVVGDDLYLFRPFDASGRPRGTESSADPEVQLRTRQAFGEGTTNILRKLRVGVVGCSGTGSITAELLGRLGVGQLVLVDPDKVELKNLNRILNSTLQDADEKRPKVRVLKAAIEAMGTGVEVEVLDEDLHSFKAYHAIAGCDVVFGCMDSVDGRYLLNRIATFFVSAYFDMGVRLNADGAGGIDGVDGRVDYLQPGGSSLLSRGRFTPKQLADAGLARTDPQEYERQLKEGYVKGAQVDSPAVISINMFYASQAVNELLARLHPFRSYSNARLASIEFSISGVLLIKSSDGEPDKELSSLVGLGEIFPPLRSPRLIVLQEQAAQ</sequence>
<dbReference type="PANTHER" id="PTHR43267:SF3">
    <property type="entry name" value="THIF PROTEIN"/>
    <property type="match status" value="1"/>
</dbReference>
<dbReference type="EMBL" id="JAUQSY010000003">
    <property type="protein sequence ID" value="MDO7874234.1"/>
    <property type="molecule type" value="Genomic_DNA"/>
</dbReference>
<keyword evidence="3" id="KW-1185">Reference proteome</keyword>
<feature type="domain" description="THIF-type NAD/FAD binding fold" evidence="1">
    <location>
        <begin position="189"/>
        <end position="326"/>
    </location>
</feature>
<dbReference type="InterPro" id="IPR045886">
    <property type="entry name" value="ThiF/MoeB/HesA"/>
</dbReference>
<dbReference type="Proteomes" id="UP001176429">
    <property type="component" value="Unassembled WGS sequence"/>
</dbReference>
<name>A0ABT9B7H8_9BACT</name>
<dbReference type="Gene3D" id="3.40.50.720">
    <property type="entry name" value="NAD(P)-binding Rossmann-like Domain"/>
    <property type="match status" value="1"/>
</dbReference>
<dbReference type="InterPro" id="IPR000594">
    <property type="entry name" value="ThiF_NAD_FAD-bd"/>
</dbReference>
<dbReference type="RefSeq" id="WP_305005549.1">
    <property type="nucleotide sequence ID" value="NZ_JAUQSY010000003.1"/>
</dbReference>
<keyword evidence="2" id="KW-0808">Transferase</keyword>
<dbReference type="GO" id="GO:0016779">
    <property type="term" value="F:nucleotidyltransferase activity"/>
    <property type="evidence" value="ECO:0007669"/>
    <property type="project" value="UniProtKB-KW"/>
</dbReference>
<keyword evidence="2" id="KW-0548">Nucleotidyltransferase</keyword>
<evidence type="ECO:0000313" key="2">
    <source>
        <dbReference type="EMBL" id="MDO7874234.1"/>
    </source>
</evidence>
<organism evidence="2 3">
    <name type="scientific">Hymenobacter aranciens</name>
    <dbReference type="NCBI Taxonomy" id="3063996"/>
    <lineage>
        <taxon>Bacteria</taxon>
        <taxon>Pseudomonadati</taxon>
        <taxon>Bacteroidota</taxon>
        <taxon>Cytophagia</taxon>
        <taxon>Cytophagales</taxon>
        <taxon>Hymenobacteraceae</taxon>
        <taxon>Hymenobacter</taxon>
    </lineage>
</organism>